<evidence type="ECO:0008006" key="4">
    <source>
        <dbReference type="Google" id="ProtNLM"/>
    </source>
</evidence>
<feature type="chain" id="PRO_5038369701" description="DUF3103 domain-containing protein" evidence="1">
    <location>
        <begin position="25"/>
        <end position="383"/>
    </location>
</feature>
<dbReference type="STRING" id="227316.GA0070604_3336"/>
<evidence type="ECO:0000256" key="1">
    <source>
        <dbReference type="SAM" id="SignalP"/>
    </source>
</evidence>
<dbReference type="RefSeq" id="WP_091118753.1">
    <property type="nucleotide sequence ID" value="NZ_FMHY01000002.1"/>
</dbReference>
<proteinExistence type="predicted"/>
<organism evidence="2 3">
    <name type="scientific">Micromonospora eburnea</name>
    <dbReference type="NCBI Taxonomy" id="227316"/>
    <lineage>
        <taxon>Bacteria</taxon>
        <taxon>Bacillati</taxon>
        <taxon>Actinomycetota</taxon>
        <taxon>Actinomycetes</taxon>
        <taxon>Micromonosporales</taxon>
        <taxon>Micromonosporaceae</taxon>
        <taxon>Micromonospora</taxon>
    </lineage>
</organism>
<keyword evidence="1" id="KW-0732">Signal</keyword>
<feature type="signal peptide" evidence="1">
    <location>
        <begin position="1"/>
        <end position="24"/>
    </location>
</feature>
<dbReference type="EMBL" id="FMHY01000002">
    <property type="protein sequence ID" value="SCL56067.1"/>
    <property type="molecule type" value="Genomic_DNA"/>
</dbReference>
<gene>
    <name evidence="2" type="ORF">GA0070604_3336</name>
</gene>
<evidence type="ECO:0000313" key="3">
    <source>
        <dbReference type="Proteomes" id="UP000199696"/>
    </source>
</evidence>
<dbReference type="AlphaFoldDB" id="A0A1C6UPU4"/>
<reference evidence="3" key="1">
    <citation type="submission" date="2016-06" db="EMBL/GenBank/DDBJ databases">
        <authorList>
            <person name="Varghese N."/>
            <person name="Submissions Spin"/>
        </authorList>
    </citation>
    <scope>NUCLEOTIDE SEQUENCE [LARGE SCALE GENOMIC DNA]</scope>
    <source>
        <strain evidence="3">DSM 44814</strain>
    </source>
</reference>
<protein>
    <recommendedName>
        <fullName evidence="4">DUF3103 domain-containing protein</fullName>
    </recommendedName>
</protein>
<dbReference type="OrthoDB" id="6190837at2"/>
<dbReference type="Proteomes" id="UP000199696">
    <property type="component" value="Unassembled WGS sequence"/>
</dbReference>
<keyword evidence="3" id="KW-1185">Reference proteome</keyword>
<sequence length="383" mass="40569">MRPRSLRLAVLALGVAATTLIASAATPAQAGPAHAPSGADATPSGVGPVFSATDRIAREVAGALADPATRDRVVSAVTAGPVDLLTAGLNARVDRAARSVNQAVLAAKGLPESTGSVLRLRLGHEGMAAALARSERPLVAAASSDDTMTDVVAHDPAGGRVLLDPVRVPTRPVLVVEVDVRKSMERGLAQVRQELAARGLTPVRHDAAASAGGRSTVTAQAGYWATKVNAVRLNDDKEPWIKGAAEIFNVVGGFGLDGKPTVNIVEMPYLDNDGTIYYPNQLLVHFNNYKYNLADVVMWEDDGDTNYRDLAKALLTVLLTVVDYGTYTPLVNAIIDAMPASWWTDDPDYVDSWYTLSTNSSGRLNGAAANGWMDVAPYWVQQF</sequence>
<accession>A0A1C6UPU4</accession>
<name>A0A1C6UPU4_9ACTN</name>
<evidence type="ECO:0000313" key="2">
    <source>
        <dbReference type="EMBL" id="SCL56067.1"/>
    </source>
</evidence>
<dbReference type="InterPro" id="IPR021452">
    <property type="entry name" value="DUF3103"/>
</dbReference>
<dbReference type="Pfam" id="PF11301">
    <property type="entry name" value="DUF3103"/>
    <property type="match status" value="1"/>
</dbReference>